<reference evidence="1" key="1">
    <citation type="submission" date="2014-11" db="EMBL/GenBank/DDBJ databases">
        <authorList>
            <person name="Amaro Gonzalez C."/>
        </authorList>
    </citation>
    <scope>NUCLEOTIDE SEQUENCE</scope>
</reference>
<protein>
    <submittedName>
        <fullName evidence="1">Uncharacterized protein</fullName>
    </submittedName>
</protein>
<name>A0A0E9TR74_ANGAN</name>
<accession>A0A0E9TR74</accession>
<dbReference type="EMBL" id="GBXM01052630">
    <property type="protein sequence ID" value="JAH55947.1"/>
    <property type="molecule type" value="Transcribed_RNA"/>
</dbReference>
<sequence>MVVNRPLTQRRDLYWHFSELVHYGARSVWSTQS</sequence>
<reference evidence="1" key="2">
    <citation type="journal article" date="2015" name="Fish Shellfish Immunol.">
        <title>Early steps in the European eel (Anguilla anguilla)-Vibrio vulnificus interaction in the gills: Role of the RtxA13 toxin.</title>
        <authorList>
            <person name="Callol A."/>
            <person name="Pajuelo D."/>
            <person name="Ebbesson L."/>
            <person name="Teles M."/>
            <person name="MacKenzie S."/>
            <person name="Amaro C."/>
        </authorList>
    </citation>
    <scope>NUCLEOTIDE SEQUENCE</scope>
</reference>
<evidence type="ECO:0000313" key="1">
    <source>
        <dbReference type="EMBL" id="JAH55947.1"/>
    </source>
</evidence>
<proteinExistence type="predicted"/>
<dbReference type="AlphaFoldDB" id="A0A0E9TR74"/>
<organism evidence="1">
    <name type="scientific">Anguilla anguilla</name>
    <name type="common">European freshwater eel</name>
    <name type="synonym">Muraena anguilla</name>
    <dbReference type="NCBI Taxonomy" id="7936"/>
    <lineage>
        <taxon>Eukaryota</taxon>
        <taxon>Metazoa</taxon>
        <taxon>Chordata</taxon>
        <taxon>Craniata</taxon>
        <taxon>Vertebrata</taxon>
        <taxon>Euteleostomi</taxon>
        <taxon>Actinopterygii</taxon>
        <taxon>Neopterygii</taxon>
        <taxon>Teleostei</taxon>
        <taxon>Anguilliformes</taxon>
        <taxon>Anguillidae</taxon>
        <taxon>Anguilla</taxon>
    </lineage>
</organism>